<accession>A0ABD5XQG0</accession>
<evidence type="ECO:0000259" key="1">
    <source>
        <dbReference type="Pfam" id="PF08350"/>
    </source>
</evidence>
<organism evidence="3 4">
    <name type="scientific">Haloferax chudinovii</name>
    <dbReference type="NCBI Taxonomy" id="1109010"/>
    <lineage>
        <taxon>Archaea</taxon>
        <taxon>Methanobacteriati</taxon>
        <taxon>Methanobacteriota</taxon>
        <taxon>Stenosarchaea group</taxon>
        <taxon>Halobacteria</taxon>
        <taxon>Halobacteriales</taxon>
        <taxon>Haloferacaceae</taxon>
        <taxon>Haloferax</taxon>
    </lineage>
</organism>
<dbReference type="Proteomes" id="UP001596460">
    <property type="component" value="Unassembled WGS sequence"/>
</dbReference>
<feature type="domain" description="Methanogenesis regulatory protein FilR1 middle" evidence="1">
    <location>
        <begin position="121"/>
        <end position="250"/>
    </location>
</feature>
<dbReference type="AlphaFoldDB" id="A0ABD5XQG0"/>
<dbReference type="Pfam" id="PF25213">
    <property type="entry name" value="HVO_A0261_N"/>
    <property type="match status" value="1"/>
</dbReference>
<dbReference type="EMBL" id="JBHTAB010000015">
    <property type="protein sequence ID" value="MFC7131388.1"/>
    <property type="molecule type" value="Genomic_DNA"/>
</dbReference>
<comment type="caution">
    <text evidence="3">The sequence shown here is derived from an EMBL/GenBank/DDBJ whole genome shotgun (WGS) entry which is preliminary data.</text>
</comment>
<dbReference type="SUPFAM" id="SSF46785">
    <property type="entry name" value="Winged helix' DNA-binding domain"/>
    <property type="match status" value="1"/>
</dbReference>
<evidence type="ECO:0000259" key="2">
    <source>
        <dbReference type="Pfam" id="PF25213"/>
    </source>
</evidence>
<gene>
    <name evidence="3" type="ORF">ACFQI8_18685</name>
</gene>
<evidence type="ECO:0000313" key="3">
    <source>
        <dbReference type="EMBL" id="MFC7131388.1"/>
    </source>
</evidence>
<dbReference type="Gene3D" id="1.10.10.10">
    <property type="entry name" value="Winged helix-like DNA-binding domain superfamily/Winged helix DNA-binding domain"/>
    <property type="match status" value="1"/>
</dbReference>
<sequence length="267" mass="30017">MSGTISPPLLETVARRASLIECLLEGPADKRELESALDVSRTTVDRAVRRLSNAECITHQDGRWEVTLLGRLAYEEYERLTVRYEGLTTAQTLLSHLPPRTPVDGRLLVDAELLLAEPPAPHMPTARLEELLNGSDQIQGVSSVVLPKYIPLFHDRTIERDTKTDLVLESELVEYLWDDHAEKTRAVIESDNGAAWCLDQKLPFGFVLIDEDTVWFAVYDEDGCLKGTIINDSPAAVTWATDMFHSYRQQAEQVSVRSQSGVTRSRR</sequence>
<dbReference type="InterPro" id="IPR057527">
    <property type="entry name" value="HVO_A0261-like_N"/>
</dbReference>
<dbReference type="InterPro" id="IPR036388">
    <property type="entry name" value="WH-like_DNA-bd_sf"/>
</dbReference>
<evidence type="ECO:0000313" key="4">
    <source>
        <dbReference type="Proteomes" id="UP001596460"/>
    </source>
</evidence>
<dbReference type="InterPro" id="IPR036390">
    <property type="entry name" value="WH_DNA-bd_sf"/>
</dbReference>
<feature type="domain" description="HVO-A0261-like N-terminal" evidence="2">
    <location>
        <begin position="12"/>
        <end position="82"/>
    </location>
</feature>
<proteinExistence type="predicted"/>
<dbReference type="InterPro" id="IPR013561">
    <property type="entry name" value="FilR1_middle_dom"/>
</dbReference>
<name>A0ABD5XQG0_9EURY</name>
<protein>
    <submittedName>
        <fullName evidence="3">Helix-turn-helix transcriptional regulator</fullName>
    </submittedName>
</protein>
<dbReference type="RefSeq" id="WP_390247494.1">
    <property type="nucleotide sequence ID" value="NZ_JBHTAB010000015.1"/>
</dbReference>
<keyword evidence="4" id="KW-1185">Reference proteome</keyword>
<dbReference type="Pfam" id="PF08350">
    <property type="entry name" value="FilR1_middle"/>
    <property type="match status" value="1"/>
</dbReference>
<reference evidence="3 4" key="1">
    <citation type="journal article" date="2019" name="Int. J. Syst. Evol. Microbiol.">
        <title>The Global Catalogue of Microorganisms (GCM) 10K type strain sequencing project: providing services to taxonomists for standard genome sequencing and annotation.</title>
        <authorList>
            <consortium name="The Broad Institute Genomics Platform"/>
            <consortium name="The Broad Institute Genome Sequencing Center for Infectious Disease"/>
            <person name="Wu L."/>
            <person name="Ma J."/>
        </authorList>
    </citation>
    <scope>NUCLEOTIDE SEQUENCE [LARGE SCALE GENOMIC DNA]</scope>
    <source>
        <strain evidence="3 4">DSM 26526</strain>
    </source>
</reference>